<dbReference type="InterPro" id="IPR052867">
    <property type="entry name" value="ATP_Synthase_Subunit_6"/>
</dbReference>
<feature type="transmembrane region" description="Helical" evidence="1">
    <location>
        <begin position="20"/>
        <end position="39"/>
    </location>
</feature>
<dbReference type="Proteomes" id="UP001140949">
    <property type="component" value="Unassembled WGS sequence"/>
</dbReference>
<sequence>MKTFDPWPIFFRREFHRNWPFLAGFAVTGALIVKFTASLTEEDAKNSRFVQEHNSHIIEACRQGWNGLDV</sequence>
<dbReference type="PANTHER" id="PTHR34565:SF1">
    <property type="entry name" value="TRANSMEMBRANE PROTEIN"/>
    <property type="match status" value="1"/>
</dbReference>
<keyword evidence="3" id="KW-1185">Reference proteome</keyword>
<dbReference type="AlphaFoldDB" id="A0AAX6FUS9"/>
<protein>
    <submittedName>
        <fullName evidence="2">Uncharacterized protein</fullName>
    </submittedName>
</protein>
<keyword evidence="1" id="KW-0472">Membrane</keyword>
<keyword evidence="1" id="KW-1133">Transmembrane helix</keyword>
<keyword evidence="1" id="KW-0812">Transmembrane</keyword>
<organism evidence="2 3">
    <name type="scientific">Iris pallida</name>
    <name type="common">Sweet iris</name>
    <dbReference type="NCBI Taxonomy" id="29817"/>
    <lineage>
        <taxon>Eukaryota</taxon>
        <taxon>Viridiplantae</taxon>
        <taxon>Streptophyta</taxon>
        <taxon>Embryophyta</taxon>
        <taxon>Tracheophyta</taxon>
        <taxon>Spermatophyta</taxon>
        <taxon>Magnoliopsida</taxon>
        <taxon>Liliopsida</taxon>
        <taxon>Asparagales</taxon>
        <taxon>Iridaceae</taxon>
        <taxon>Iridoideae</taxon>
        <taxon>Irideae</taxon>
        <taxon>Iris</taxon>
    </lineage>
</organism>
<gene>
    <name evidence="2" type="ORF">M6B38_399605</name>
</gene>
<reference evidence="2" key="2">
    <citation type="submission" date="2023-04" db="EMBL/GenBank/DDBJ databases">
        <authorList>
            <person name="Bruccoleri R.E."/>
            <person name="Oakeley E.J."/>
            <person name="Faust A.-M."/>
            <person name="Dessus-Babus S."/>
            <person name="Altorfer M."/>
            <person name="Burckhardt D."/>
            <person name="Oertli M."/>
            <person name="Naumann U."/>
            <person name="Petersen F."/>
            <person name="Wong J."/>
        </authorList>
    </citation>
    <scope>NUCLEOTIDE SEQUENCE</scope>
    <source>
        <strain evidence="2">GSM-AAB239-AS_SAM_17_03QT</strain>
        <tissue evidence="2">Leaf</tissue>
    </source>
</reference>
<evidence type="ECO:0000313" key="2">
    <source>
        <dbReference type="EMBL" id="KAJ6820154.1"/>
    </source>
</evidence>
<dbReference type="PANTHER" id="PTHR34565">
    <property type="entry name" value="TRANSMEMBRANE PROTEIN"/>
    <property type="match status" value="1"/>
</dbReference>
<proteinExistence type="predicted"/>
<accession>A0AAX6FUS9</accession>
<comment type="caution">
    <text evidence="2">The sequence shown here is derived from an EMBL/GenBank/DDBJ whole genome shotgun (WGS) entry which is preliminary data.</text>
</comment>
<name>A0AAX6FUS9_IRIPA</name>
<dbReference type="EMBL" id="JANAVB010025798">
    <property type="protein sequence ID" value="KAJ6820154.1"/>
    <property type="molecule type" value="Genomic_DNA"/>
</dbReference>
<reference evidence="2" key="1">
    <citation type="journal article" date="2023" name="GigaByte">
        <title>Genome assembly of the bearded iris, Iris pallida Lam.</title>
        <authorList>
            <person name="Bruccoleri R.E."/>
            <person name="Oakeley E.J."/>
            <person name="Faust A.M.E."/>
            <person name="Altorfer M."/>
            <person name="Dessus-Babus S."/>
            <person name="Burckhardt D."/>
            <person name="Oertli M."/>
            <person name="Naumann U."/>
            <person name="Petersen F."/>
            <person name="Wong J."/>
        </authorList>
    </citation>
    <scope>NUCLEOTIDE SEQUENCE</scope>
    <source>
        <strain evidence="2">GSM-AAB239-AS_SAM_17_03QT</strain>
    </source>
</reference>
<evidence type="ECO:0000256" key="1">
    <source>
        <dbReference type="SAM" id="Phobius"/>
    </source>
</evidence>
<evidence type="ECO:0000313" key="3">
    <source>
        <dbReference type="Proteomes" id="UP001140949"/>
    </source>
</evidence>